<dbReference type="SUPFAM" id="SSF53474">
    <property type="entry name" value="alpha/beta-Hydrolases"/>
    <property type="match status" value="1"/>
</dbReference>
<name>A0A7R9KWP1_9ACAR</name>
<proteinExistence type="inferred from homology"/>
<keyword evidence="3" id="KW-0964">Secreted</keyword>
<dbReference type="GO" id="GO:0016298">
    <property type="term" value="F:lipase activity"/>
    <property type="evidence" value="ECO:0007669"/>
    <property type="project" value="InterPro"/>
</dbReference>
<feature type="non-terminal residue" evidence="6">
    <location>
        <position position="317"/>
    </location>
</feature>
<evidence type="ECO:0000259" key="5">
    <source>
        <dbReference type="Pfam" id="PF00151"/>
    </source>
</evidence>
<dbReference type="InterPro" id="IPR029058">
    <property type="entry name" value="AB_hydrolase_fold"/>
</dbReference>
<dbReference type="Pfam" id="PF00151">
    <property type="entry name" value="Lipase"/>
    <property type="match status" value="2"/>
</dbReference>
<comment type="subcellular location">
    <subcellularLocation>
        <location evidence="1">Secreted</location>
    </subcellularLocation>
</comment>
<protein>
    <recommendedName>
        <fullName evidence="5">Lipase domain-containing protein</fullName>
    </recommendedName>
</protein>
<dbReference type="GO" id="GO:0005615">
    <property type="term" value="C:extracellular space"/>
    <property type="evidence" value="ECO:0007669"/>
    <property type="project" value="TreeGrafter"/>
</dbReference>
<dbReference type="Gene3D" id="3.40.50.1820">
    <property type="entry name" value="alpha/beta hydrolase"/>
    <property type="match status" value="2"/>
</dbReference>
<dbReference type="EMBL" id="CAJPIZ010008431">
    <property type="protein sequence ID" value="CAG2111131.1"/>
    <property type="molecule type" value="Genomic_DNA"/>
</dbReference>
<reference evidence="6" key="1">
    <citation type="submission" date="2020-11" db="EMBL/GenBank/DDBJ databases">
        <authorList>
            <person name="Tran Van P."/>
        </authorList>
    </citation>
    <scope>NUCLEOTIDE SEQUENCE</scope>
</reference>
<dbReference type="PANTHER" id="PTHR11610">
    <property type="entry name" value="LIPASE"/>
    <property type="match status" value="1"/>
</dbReference>
<dbReference type="InterPro" id="IPR000734">
    <property type="entry name" value="TAG_lipase"/>
</dbReference>
<evidence type="ECO:0000256" key="1">
    <source>
        <dbReference type="ARBA" id="ARBA00004613"/>
    </source>
</evidence>
<evidence type="ECO:0000256" key="3">
    <source>
        <dbReference type="ARBA" id="ARBA00022525"/>
    </source>
</evidence>
<keyword evidence="7" id="KW-1185">Reference proteome</keyword>
<dbReference type="GO" id="GO:0016042">
    <property type="term" value="P:lipid catabolic process"/>
    <property type="evidence" value="ECO:0007669"/>
    <property type="project" value="TreeGrafter"/>
</dbReference>
<dbReference type="OrthoDB" id="199913at2759"/>
<evidence type="ECO:0000313" key="6">
    <source>
        <dbReference type="EMBL" id="CAD7630701.1"/>
    </source>
</evidence>
<evidence type="ECO:0000256" key="2">
    <source>
        <dbReference type="ARBA" id="ARBA00010701"/>
    </source>
</evidence>
<feature type="domain" description="Lipase" evidence="5">
    <location>
        <begin position="172"/>
        <end position="312"/>
    </location>
</feature>
<organism evidence="6">
    <name type="scientific">Medioppia subpectinata</name>
    <dbReference type="NCBI Taxonomy" id="1979941"/>
    <lineage>
        <taxon>Eukaryota</taxon>
        <taxon>Metazoa</taxon>
        <taxon>Ecdysozoa</taxon>
        <taxon>Arthropoda</taxon>
        <taxon>Chelicerata</taxon>
        <taxon>Arachnida</taxon>
        <taxon>Acari</taxon>
        <taxon>Acariformes</taxon>
        <taxon>Sarcoptiformes</taxon>
        <taxon>Oribatida</taxon>
        <taxon>Brachypylina</taxon>
        <taxon>Oppioidea</taxon>
        <taxon>Oppiidae</taxon>
        <taxon>Medioppia</taxon>
    </lineage>
</organism>
<comment type="similarity">
    <text evidence="2 4">Belongs to the AB hydrolase superfamily. Lipase family.</text>
</comment>
<dbReference type="EMBL" id="OC863006">
    <property type="protein sequence ID" value="CAD7630701.1"/>
    <property type="molecule type" value="Genomic_DNA"/>
</dbReference>
<evidence type="ECO:0000256" key="4">
    <source>
        <dbReference type="RuleBase" id="RU004262"/>
    </source>
</evidence>
<dbReference type="Proteomes" id="UP000759131">
    <property type="component" value="Unassembled WGS sequence"/>
</dbReference>
<accession>A0A7R9KWP1</accession>
<feature type="domain" description="Lipase" evidence="5">
    <location>
        <begin position="35"/>
        <end position="170"/>
    </location>
</feature>
<gene>
    <name evidence="6" type="ORF">OSB1V03_LOCUS11113</name>
</gene>
<evidence type="ECO:0000313" key="7">
    <source>
        <dbReference type="Proteomes" id="UP000759131"/>
    </source>
</evidence>
<dbReference type="AlphaFoldDB" id="A0A7R9KWP1"/>
<sequence length="317" mass="35896">MLAISGLLVRKDLNPWVKQRFKQNQLQDNSPPGACYGDLGCFNITADFKHLMYRPYNVMPEPPDKIKTKIFMYTRIKPTKRLRVSDQWLVYRQSRQATFLPDFDGSKRTMVIIHGFVDNLSYGKWITRLKDELLINGDYNVFVVDWSEGNGLPYSQAAANSRLVGAQIALNMPRSVRLDSSDATFVDVIHTDANPFLTRGGLGMSQAIGHIDFYPNGGSDQPGCTQDKIQSFLNGGFMEGTRQLVACNHLRPTDYFIESVNPKPNASQLCRFRAHSCDSWQRFSMGKGCDGCGRAGRLCAQMGFHSVDWFRNRRNSK</sequence>
<dbReference type="InterPro" id="IPR013818">
    <property type="entry name" value="Lipase"/>
</dbReference>